<feature type="site" description="Substrate discrimination" evidence="14">
    <location>
        <position position="47"/>
    </location>
</feature>
<dbReference type="CDD" id="cd03586">
    <property type="entry name" value="PolY_Pol_IV_kappa"/>
    <property type="match status" value="1"/>
</dbReference>
<keyword evidence="14" id="KW-0963">Cytoplasm</keyword>
<comment type="subcellular location">
    <subcellularLocation>
        <location evidence="14">Cytoplasm</location>
    </subcellularLocation>
</comment>
<dbReference type="NCBIfam" id="NF002751">
    <property type="entry name" value="PRK02794.1"/>
    <property type="match status" value="1"/>
</dbReference>
<dbReference type="PROSITE" id="PS50173">
    <property type="entry name" value="UMUC"/>
    <property type="match status" value="1"/>
</dbReference>
<evidence type="ECO:0000256" key="4">
    <source>
        <dbReference type="ARBA" id="ARBA00022679"/>
    </source>
</evidence>
<keyword evidence="6 14" id="KW-0235">DNA replication</keyword>
<comment type="subunit">
    <text evidence="2 14">Monomer.</text>
</comment>
<evidence type="ECO:0000256" key="6">
    <source>
        <dbReference type="ARBA" id="ARBA00022705"/>
    </source>
</evidence>
<keyword evidence="10 14" id="KW-0239">DNA-directed DNA polymerase</keyword>
<dbReference type="RefSeq" id="WP_109873575.1">
    <property type="nucleotide sequence ID" value="NZ_QGNA01000008.1"/>
</dbReference>
<dbReference type="SUPFAM" id="SSF100879">
    <property type="entry name" value="Lesion bypass DNA polymerase (Y-family), little finger domain"/>
    <property type="match status" value="1"/>
</dbReference>
<evidence type="ECO:0000313" key="18">
    <source>
        <dbReference type="Proteomes" id="UP000245765"/>
    </source>
</evidence>
<dbReference type="InterPro" id="IPR050116">
    <property type="entry name" value="DNA_polymerase-Y"/>
</dbReference>
<feature type="compositionally biased region" description="Basic and acidic residues" evidence="15">
    <location>
        <begin position="258"/>
        <end position="273"/>
    </location>
</feature>
<dbReference type="GO" id="GO:0000287">
    <property type="term" value="F:magnesium ion binding"/>
    <property type="evidence" value="ECO:0007669"/>
    <property type="project" value="UniProtKB-UniRule"/>
</dbReference>
<dbReference type="GO" id="GO:0006261">
    <property type="term" value="P:DNA-templated DNA replication"/>
    <property type="evidence" value="ECO:0007669"/>
    <property type="project" value="UniProtKB-UniRule"/>
</dbReference>
<dbReference type="InterPro" id="IPR001126">
    <property type="entry name" value="UmuC"/>
</dbReference>
<dbReference type="Gene3D" id="3.30.1490.100">
    <property type="entry name" value="DNA polymerase, Y-family, little finger domain"/>
    <property type="match status" value="1"/>
</dbReference>
<feature type="binding site" evidence="14">
    <location>
        <position position="135"/>
    </location>
    <ligand>
        <name>Mg(2+)</name>
        <dbReference type="ChEBI" id="CHEBI:18420"/>
    </ligand>
</feature>
<evidence type="ECO:0000256" key="12">
    <source>
        <dbReference type="ARBA" id="ARBA00025589"/>
    </source>
</evidence>
<feature type="binding site" evidence="14">
    <location>
        <position position="42"/>
    </location>
    <ligand>
        <name>Mg(2+)</name>
        <dbReference type="ChEBI" id="CHEBI:18420"/>
    </ligand>
</feature>
<sequence length="423" mass="44943">MPALCRDCDHAAAAAFAACPACGSRRAVAHPELFALAVAHVDCDAFYASVEKRDRPDLLTKPVIVGGGRRGVVAAACYVARTRGVKSAMPMFKALAACPDAVVIKPDMQKYVAVARHVRALMEALTPLVQPLSIDEAALDLSGTAALHKAPPAVVLARFARQVEREAGITVSIGLARNRLLAKLAAERDKPRGFAVLGSEAAEWLADKPVGLLPGIGPAFAKKLQAAGFTRLGQLAALDPREAARRFGEDGPALAARARGEDSRRVSPDRETKSISAETTFDTDLRSVEELERPLWRLCEKLSRRLKEKELAAGGVVLKLKTAGFETRSRHARLARPTRLPETLFRAVQPLLAKEATGSAFRLIGIGAQPLAPGDAADLPDLADPDAARRAAKWQAVDALRARFGAEAVVSGRGLPRKGPGSA</sequence>
<gene>
    <name evidence="14" type="primary">dinB</name>
    <name evidence="17" type="ORF">DFH01_26630</name>
</gene>
<keyword evidence="9 14" id="KW-0460">Magnesium</keyword>
<reference evidence="18" key="1">
    <citation type="submission" date="2018-05" db="EMBL/GenBank/DDBJ databases">
        <authorList>
            <person name="Du Z."/>
            <person name="Wang X."/>
        </authorList>
    </citation>
    <scope>NUCLEOTIDE SEQUENCE [LARGE SCALE GENOMIC DNA]</scope>
    <source>
        <strain evidence="18">CQN31</strain>
    </source>
</reference>
<evidence type="ECO:0000256" key="2">
    <source>
        <dbReference type="ARBA" id="ARBA00011245"/>
    </source>
</evidence>
<dbReference type="GO" id="GO:0003887">
    <property type="term" value="F:DNA-directed DNA polymerase activity"/>
    <property type="evidence" value="ECO:0007669"/>
    <property type="project" value="UniProtKB-UniRule"/>
</dbReference>
<keyword evidence="5 14" id="KW-0548">Nucleotidyltransferase</keyword>
<comment type="caution">
    <text evidence="17">The sequence shown here is derived from an EMBL/GenBank/DDBJ whole genome shotgun (WGS) entry which is preliminary data.</text>
</comment>
<organism evidence="17 18">
    <name type="scientific">Falsiroseomonas bella</name>
    <dbReference type="NCBI Taxonomy" id="2184016"/>
    <lineage>
        <taxon>Bacteria</taxon>
        <taxon>Pseudomonadati</taxon>
        <taxon>Pseudomonadota</taxon>
        <taxon>Alphaproteobacteria</taxon>
        <taxon>Acetobacterales</taxon>
        <taxon>Roseomonadaceae</taxon>
        <taxon>Falsiroseomonas</taxon>
    </lineage>
</organism>
<dbReference type="GO" id="GO:0042276">
    <property type="term" value="P:error-prone translesion synthesis"/>
    <property type="evidence" value="ECO:0007669"/>
    <property type="project" value="TreeGrafter"/>
</dbReference>
<evidence type="ECO:0000259" key="16">
    <source>
        <dbReference type="PROSITE" id="PS50173"/>
    </source>
</evidence>
<dbReference type="InterPro" id="IPR022880">
    <property type="entry name" value="DNApol_IV"/>
</dbReference>
<evidence type="ECO:0000313" key="17">
    <source>
        <dbReference type="EMBL" id="PWS34206.1"/>
    </source>
</evidence>
<comment type="function">
    <text evidence="12 14">Poorly processive, error-prone DNA polymerase involved in untargeted mutagenesis. Copies undamaged DNA at stalled replication forks, which arise in vivo from mismatched or misaligned primer ends. These misaligned primers can be extended by PolIV. Exhibits no 3'-5' exonuclease (proofreading) activity. May be involved in translesional synthesis, in conjunction with the beta clamp from PolIII.</text>
</comment>
<proteinExistence type="inferred from homology"/>
<evidence type="ECO:0000256" key="7">
    <source>
        <dbReference type="ARBA" id="ARBA00022723"/>
    </source>
</evidence>
<dbReference type="PANTHER" id="PTHR11076">
    <property type="entry name" value="DNA REPAIR POLYMERASE UMUC / TRANSFERASE FAMILY MEMBER"/>
    <property type="match status" value="1"/>
</dbReference>
<dbReference type="EC" id="2.7.7.7" evidence="14"/>
<evidence type="ECO:0000256" key="10">
    <source>
        <dbReference type="ARBA" id="ARBA00022932"/>
    </source>
</evidence>
<keyword evidence="7 14" id="KW-0479">Metal-binding</keyword>
<evidence type="ECO:0000256" key="14">
    <source>
        <dbReference type="HAMAP-Rule" id="MF_01113"/>
    </source>
</evidence>
<dbReference type="SUPFAM" id="SSF56672">
    <property type="entry name" value="DNA/RNA polymerases"/>
    <property type="match status" value="1"/>
</dbReference>
<dbReference type="InterPro" id="IPR043128">
    <property type="entry name" value="Rev_trsase/Diguanyl_cyclase"/>
</dbReference>
<protein>
    <recommendedName>
        <fullName evidence="14">DNA polymerase IV</fullName>
        <shortName evidence="14">Pol IV</shortName>
        <ecNumber evidence="14">2.7.7.7</ecNumber>
    </recommendedName>
</protein>
<keyword evidence="11 14" id="KW-0234">DNA repair</keyword>
<dbReference type="Gene3D" id="1.10.150.20">
    <property type="entry name" value="5' to 3' exonuclease, C-terminal subdomain"/>
    <property type="match status" value="1"/>
</dbReference>
<dbReference type="Gene3D" id="3.40.1170.60">
    <property type="match status" value="1"/>
</dbReference>
<dbReference type="GO" id="GO:0005829">
    <property type="term" value="C:cytosol"/>
    <property type="evidence" value="ECO:0007669"/>
    <property type="project" value="TreeGrafter"/>
</dbReference>
<comment type="cofactor">
    <cofactor evidence="14">
        <name>Mg(2+)</name>
        <dbReference type="ChEBI" id="CHEBI:18420"/>
    </cofactor>
    <text evidence="14">Binds 2 magnesium ions per subunit.</text>
</comment>
<name>A0A317F9F5_9PROT</name>
<keyword evidence="4 14" id="KW-0808">Transferase</keyword>
<keyword evidence="3 14" id="KW-0515">Mutator protein</keyword>
<dbReference type="Pfam" id="PF11799">
    <property type="entry name" value="IMS_C"/>
    <property type="match status" value="1"/>
</dbReference>
<dbReference type="InterPro" id="IPR036775">
    <property type="entry name" value="DNA_pol_Y-fam_lit_finger_sf"/>
</dbReference>
<evidence type="ECO:0000256" key="5">
    <source>
        <dbReference type="ARBA" id="ARBA00022695"/>
    </source>
</evidence>
<dbReference type="Pfam" id="PF00817">
    <property type="entry name" value="IMS"/>
    <property type="match status" value="1"/>
</dbReference>
<dbReference type="EMBL" id="QGNA01000008">
    <property type="protein sequence ID" value="PWS34206.1"/>
    <property type="molecule type" value="Genomic_DNA"/>
</dbReference>
<dbReference type="PANTHER" id="PTHR11076:SF33">
    <property type="entry name" value="DNA POLYMERASE KAPPA"/>
    <property type="match status" value="1"/>
</dbReference>
<dbReference type="OrthoDB" id="9808813at2"/>
<feature type="region of interest" description="Disordered" evidence="15">
    <location>
        <begin position="249"/>
        <end position="276"/>
    </location>
</feature>
<evidence type="ECO:0000256" key="15">
    <source>
        <dbReference type="SAM" id="MobiDB-lite"/>
    </source>
</evidence>
<dbReference type="InterPro" id="IPR017961">
    <property type="entry name" value="DNA_pol_Y-fam_little_finger"/>
</dbReference>
<evidence type="ECO:0000256" key="1">
    <source>
        <dbReference type="ARBA" id="ARBA00010945"/>
    </source>
</evidence>
<keyword evidence="14" id="KW-0238">DNA-binding</keyword>
<dbReference type="HAMAP" id="MF_01113">
    <property type="entry name" value="DNApol_IV"/>
    <property type="match status" value="1"/>
</dbReference>
<dbReference type="FunFam" id="3.30.1490.100:FF:000004">
    <property type="entry name" value="DNA polymerase IV"/>
    <property type="match status" value="1"/>
</dbReference>
<evidence type="ECO:0000256" key="11">
    <source>
        <dbReference type="ARBA" id="ARBA00023204"/>
    </source>
</evidence>
<evidence type="ECO:0000256" key="9">
    <source>
        <dbReference type="ARBA" id="ARBA00022842"/>
    </source>
</evidence>
<comment type="similarity">
    <text evidence="1 14">Belongs to the DNA polymerase type-Y family.</text>
</comment>
<dbReference type="GO" id="GO:0006281">
    <property type="term" value="P:DNA repair"/>
    <property type="evidence" value="ECO:0007669"/>
    <property type="project" value="UniProtKB-UniRule"/>
</dbReference>
<dbReference type="Proteomes" id="UP000245765">
    <property type="component" value="Unassembled WGS sequence"/>
</dbReference>
<feature type="active site" evidence="14">
    <location>
        <position position="136"/>
    </location>
</feature>
<dbReference type="AlphaFoldDB" id="A0A317F9F5"/>
<dbReference type="GO" id="GO:0009432">
    <property type="term" value="P:SOS response"/>
    <property type="evidence" value="ECO:0007669"/>
    <property type="project" value="TreeGrafter"/>
</dbReference>
<dbReference type="NCBIfam" id="NF002677">
    <property type="entry name" value="PRK02406.1"/>
    <property type="match status" value="1"/>
</dbReference>
<dbReference type="Gene3D" id="3.30.70.270">
    <property type="match status" value="1"/>
</dbReference>
<accession>A0A317F9F5</accession>
<dbReference type="GO" id="GO:0003684">
    <property type="term" value="F:damaged DNA binding"/>
    <property type="evidence" value="ECO:0007669"/>
    <property type="project" value="InterPro"/>
</dbReference>
<comment type="catalytic activity">
    <reaction evidence="13 14">
        <text>DNA(n) + a 2'-deoxyribonucleoside 5'-triphosphate = DNA(n+1) + diphosphate</text>
        <dbReference type="Rhea" id="RHEA:22508"/>
        <dbReference type="Rhea" id="RHEA-COMP:17339"/>
        <dbReference type="Rhea" id="RHEA-COMP:17340"/>
        <dbReference type="ChEBI" id="CHEBI:33019"/>
        <dbReference type="ChEBI" id="CHEBI:61560"/>
        <dbReference type="ChEBI" id="CHEBI:173112"/>
        <dbReference type="EC" id="2.7.7.7"/>
    </reaction>
</comment>
<evidence type="ECO:0000256" key="13">
    <source>
        <dbReference type="ARBA" id="ARBA00049244"/>
    </source>
</evidence>
<evidence type="ECO:0000256" key="8">
    <source>
        <dbReference type="ARBA" id="ARBA00022763"/>
    </source>
</evidence>
<dbReference type="InterPro" id="IPR043502">
    <property type="entry name" value="DNA/RNA_pol_sf"/>
</dbReference>
<feature type="domain" description="UmuC" evidence="16">
    <location>
        <begin position="38"/>
        <end position="217"/>
    </location>
</feature>
<keyword evidence="18" id="KW-1185">Reference proteome</keyword>
<evidence type="ECO:0000256" key="3">
    <source>
        <dbReference type="ARBA" id="ARBA00022457"/>
    </source>
</evidence>
<keyword evidence="8 14" id="KW-0227">DNA damage</keyword>